<dbReference type="InterPro" id="IPR036388">
    <property type="entry name" value="WH-like_DNA-bd_sf"/>
</dbReference>
<comment type="caution">
    <text evidence="8">The sequence shown here is derived from an EMBL/GenBank/DDBJ whole genome shotgun (WGS) entry which is preliminary data.</text>
</comment>
<organism evidence="8 9">
    <name type="scientific">Arthrobacter pigmenti</name>
    <dbReference type="NCBI Taxonomy" id="271432"/>
    <lineage>
        <taxon>Bacteria</taxon>
        <taxon>Bacillati</taxon>
        <taxon>Actinomycetota</taxon>
        <taxon>Actinomycetes</taxon>
        <taxon>Micrococcales</taxon>
        <taxon>Micrococcaceae</taxon>
        <taxon>Arthrobacter</taxon>
    </lineage>
</organism>
<sequence length="199" mass="22229">MGTPGQDDSVLWQSSLKGDGETFGALFDRHRDRVYRHACRLTDNRTDAEDVTAAAFLELWRRRSKVTLINQSVLPWLLVTTTHCASNARRSVHRYRKLLAKLPRTPHAPDAADTFAEQNLLDGVSTQLSRALRSLNPLDLKLVTLVVLEGYTVSAAAPLLRLSPEAAKARLHRAKRRVRQDLEASNGNAVLHPIQEGRP</sequence>
<reference evidence="8 9" key="1">
    <citation type="submission" date="2020-03" db="EMBL/GenBank/DDBJ databases">
        <title>Sequencing the genomes of 1000 actinobacteria strains.</title>
        <authorList>
            <person name="Klenk H.-P."/>
        </authorList>
    </citation>
    <scope>NUCLEOTIDE SEQUENCE [LARGE SCALE GENOMIC DNA]</scope>
    <source>
        <strain evidence="8 9">DSM 16403</strain>
    </source>
</reference>
<dbReference type="Gene3D" id="1.10.1740.10">
    <property type="match status" value="1"/>
</dbReference>
<evidence type="ECO:0000256" key="1">
    <source>
        <dbReference type="ARBA" id="ARBA00010641"/>
    </source>
</evidence>
<dbReference type="GO" id="GO:0006352">
    <property type="term" value="P:DNA-templated transcription initiation"/>
    <property type="evidence" value="ECO:0007669"/>
    <property type="project" value="InterPro"/>
</dbReference>
<dbReference type="SUPFAM" id="SSF88659">
    <property type="entry name" value="Sigma3 and sigma4 domains of RNA polymerase sigma factors"/>
    <property type="match status" value="1"/>
</dbReference>
<dbReference type="GO" id="GO:0003677">
    <property type="term" value="F:DNA binding"/>
    <property type="evidence" value="ECO:0007669"/>
    <property type="project" value="InterPro"/>
</dbReference>
<evidence type="ECO:0000256" key="2">
    <source>
        <dbReference type="ARBA" id="ARBA00023015"/>
    </source>
</evidence>
<dbReference type="InterPro" id="IPR013249">
    <property type="entry name" value="RNA_pol_sigma70_r4_t2"/>
</dbReference>
<dbReference type="AlphaFoldDB" id="A0A846RRW8"/>
<evidence type="ECO:0000313" key="8">
    <source>
        <dbReference type="EMBL" id="NJC21051.1"/>
    </source>
</evidence>
<keyword evidence="3" id="KW-0731">Sigma factor</keyword>
<dbReference type="InterPro" id="IPR013325">
    <property type="entry name" value="RNA_pol_sigma_r2"/>
</dbReference>
<dbReference type="InterPro" id="IPR013324">
    <property type="entry name" value="RNA_pol_sigma_r3/r4-like"/>
</dbReference>
<name>A0A846RRW8_9MICC</name>
<feature type="domain" description="RNA polymerase sigma factor 70 region 4 type 2" evidence="7">
    <location>
        <begin position="127"/>
        <end position="177"/>
    </location>
</feature>
<dbReference type="InterPro" id="IPR014284">
    <property type="entry name" value="RNA_pol_sigma-70_dom"/>
</dbReference>
<dbReference type="PANTHER" id="PTHR43133">
    <property type="entry name" value="RNA POLYMERASE ECF-TYPE SIGMA FACTO"/>
    <property type="match status" value="1"/>
</dbReference>
<dbReference type="Pfam" id="PF04542">
    <property type="entry name" value="Sigma70_r2"/>
    <property type="match status" value="1"/>
</dbReference>
<keyword evidence="4" id="KW-0804">Transcription</keyword>
<dbReference type="Gene3D" id="1.10.10.10">
    <property type="entry name" value="Winged helix-like DNA-binding domain superfamily/Winged helix DNA-binding domain"/>
    <property type="match status" value="1"/>
</dbReference>
<gene>
    <name evidence="8" type="ORF">BJ994_000127</name>
</gene>
<dbReference type="RefSeq" id="WP_167990350.1">
    <property type="nucleotide sequence ID" value="NZ_JAATJL010000001.1"/>
</dbReference>
<comment type="similarity">
    <text evidence="1">Belongs to the sigma-70 factor family. ECF subfamily.</text>
</comment>
<evidence type="ECO:0000256" key="5">
    <source>
        <dbReference type="SAM" id="MobiDB-lite"/>
    </source>
</evidence>
<keyword evidence="9" id="KW-1185">Reference proteome</keyword>
<dbReference type="Proteomes" id="UP000547458">
    <property type="component" value="Unassembled WGS sequence"/>
</dbReference>
<keyword evidence="2" id="KW-0805">Transcription regulation</keyword>
<evidence type="ECO:0000256" key="4">
    <source>
        <dbReference type="ARBA" id="ARBA00023163"/>
    </source>
</evidence>
<feature type="domain" description="RNA polymerase sigma-70 region 2" evidence="6">
    <location>
        <begin position="26"/>
        <end position="92"/>
    </location>
</feature>
<dbReference type="PANTHER" id="PTHR43133:SF25">
    <property type="entry name" value="RNA POLYMERASE SIGMA FACTOR RFAY-RELATED"/>
    <property type="match status" value="1"/>
</dbReference>
<evidence type="ECO:0000259" key="7">
    <source>
        <dbReference type="Pfam" id="PF08281"/>
    </source>
</evidence>
<evidence type="ECO:0000313" key="9">
    <source>
        <dbReference type="Proteomes" id="UP000547458"/>
    </source>
</evidence>
<dbReference type="GO" id="GO:0016987">
    <property type="term" value="F:sigma factor activity"/>
    <property type="evidence" value="ECO:0007669"/>
    <property type="project" value="UniProtKB-KW"/>
</dbReference>
<feature type="region of interest" description="Disordered" evidence="5">
    <location>
        <begin position="178"/>
        <end position="199"/>
    </location>
</feature>
<accession>A0A846RRW8</accession>
<protein>
    <submittedName>
        <fullName evidence="8">RNA polymerase sigma-70 factor (ECF subfamily)</fullName>
    </submittedName>
</protein>
<dbReference type="InterPro" id="IPR039425">
    <property type="entry name" value="RNA_pol_sigma-70-like"/>
</dbReference>
<evidence type="ECO:0000259" key="6">
    <source>
        <dbReference type="Pfam" id="PF04542"/>
    </source>
</evidence>
<dbReference type="SUPFAM" id="SSF88946">
    <property type="entry name" value="Sigma2 domain of RNA polymerase sigma factors"/>
    <property type="match status" value="1"/>
</dbReference>
<dbReference type="Pfam" id="PF08281">
    <property type="entry name" value="Sigma70_r4_2"/>
    <property type="match status" value="1"/>
</dbReference>
<dbReference type="EMBL" id="JAATJL010000001">
    <property type="protein sequence ID" value="NJC21051.1"/>
    <property type="molecule type" value="Genomic_DNA"/>
</dbReference>
<proteinExistence type="inferred from homology"/>
<dbReference type="NCBIfam" id="TIGR02937">
    <property type="entry name" value="sigma70-ECF"/>
    <property type="match status" value="1"/>
</dbReference>
<evidence type="ECO:0000256" key="3">
    <source>
        <dbReference type="ARBA" id="ARBA00023082"/>
    </source>
</evidence>
<dbReference type="InterPro" id="IPR007627">
    <property type="entry name" value="RNA_pol_sigma70_r2"/>
</dbReference>